<proteinExistence type="predicted"/>
<evidence type="ECO:0000256" key="1">
    <source>
        <dbReference type="SAM" id="MobiDB-lite"/>
    </source>
</evidence>
<reference evidence="3" key="1">
    <citation type="journal article" date="2005" name="Nature">
        <title>The map-based sequence of the rice genome.</title>
        <authorList>
            <consortium name="International rice genome sequencing project (IRGSP)"/>
            <person name="Matsumoto T."/>
            <person name="Wu J."/>
            <person name="Kanamori H."/>
            <person name="Katayose Y."/>
            <person name="Fujisawa M."/>
            <person name="Namiki N."/>
            <person name="Mizuno H."/>
            <person name="Yamamoto K."/>
            <person name="Antonio B.A."/>
            <person name="Baba T."/>
            <person name="Sakata K."/>
            <person name="Nagamura Y."/>
            <person name="Aoki H."/>
            <person name="Arikawa K."/>
            <person name="Arita K."/>
            <person name="Bito T."/>
            <person name="Chiden Y."/>
            <person name="Fujitsuka N."/>
            <person name="Fukunaka R."/>
            <person name="Hamada M."/>
            <person name="Harada C."/>
            <person name="Hayashi A."/>
            <person name="Hijishita S."/>
            <person name="Honda M."/>
            <person name="Hosokawa S."/>
            <person name="Ichikawa Y."/>
            <person name="Idonuma A."/>
            <person name="Iijima M."/>
            <person name="Ikeda M."/>
            <person name="Ikeno M."/>
            <person name="Ito K."/>
            <person name="Ito S."/>
            <person name="Ito T."/>
            <person name="Ito Y."/>
            <person name="Ito Y."/>
            <person name="Iwabuchi A."/>
            <person name="Kamiya K."/>
            <person name="Karasawa W."/>
            <person name="Kurita K."/>
            <person name="Katagiri S."/>
            <person name="Kikuta A."/>
            <person name="Kobayashi H."/>
            <person name="Kobayashi N."/>
            <person name="Machita K."/>
            <person name="Maehara T."/>
            <person name="Masukawa M."/>
            <person name="Mizubayashi T."/>
            <person name="Mukai Y."/>
            <person name="Nagasaki H."/>
            <person name="Nagata Y."/>
            <person name="Naito S."/>
            <person name="Nakashima M."/>
            <person name="Nakama Y."/>
            <person name="Nakamichi Y."/>
            <person name="Nakamura M."/>
            <person name="Meguro A."/>
            <person name="Negishi M."/>
            <person name="Ohta I."/>
            <person name="Ohta T."/>
            <person name="Okamoto M."/>
            <person name="Ono N."/>
            <person name="Saji S."/>
            <person name="Sakaguchi M."/>
            <person name="Sakai K."/>
            <person name="Shibata M."/>
            <person name="Shimokawa T."/>
            <person name="Song J."/>
            <person name="Takazaki Y."/>
            <person name="Terasawa K."/>
            <person name="Tsugane M."/>
            <person name="Tsuji K."/>
            <person name="Ueda S."/>
            <person name="Waki K."/>
            <person name="Yamagata H."/>
            <person name="Yamamoto M."/>
            <person name="Yamamoto S."/>
            <person name="Yamane H."/>
            <person name="Yoshiki S."/>
            <person name="Yoshihara R."/>
            <person name="Yukawa K."/>
            <person name="Zhong H."/>
            <person name="Yano M."/>
            <person name="Yuan Q."/>
            <person name="Ouyang S."/>
            <person name="Liu J."/>
            <person name="Jones K.M."/>
            <person name="Gansberger K."/>
            <person name="Moffat K."/>
            <person name="Hill J."/>
            <person name="Bera J."/>
            <person name="Fadrosh D."/>
            <person name="Jin S."/>
            <person name="Johri S."/>
            <person name="Kim M."/>
            <person name="Overton L."/>
            <person name="Reardon M."/>
            <person name="Tsitrin T."/>
            <person name="Vuong H."/>
            <person name="Weaver B."/>
            <person name="Ciecko A."/>
            <person name="Tallon L."/>
            <person name="Jackson J."/>
            <person name="Pai G."/>
            <person name="Aken S.V."/>
            <person name="Utterback T."/>
            <person name="Reidmuller S."/>
            <person name="Feldblyum T."/>
            <person name="Hsiao J."/>
            <person name="Zismann V."/>
            <person name="Iobst S."/>
            <person name="de Vazeille A.R."/>
            <person name="Buell C.R."/>
            <person name="Ying K."/>
            <person name="Li Y."/>
            <person name="Lu T."/>
            <person name="Huang Y."/>
            <person name="Zhao Q."/>
            <person name="Feng Q."/>
            <person name="Zhang L."/>
            <person name="Zhu J."/>
            <person name="Weng Q."/>
            <person name="Mu J."/>
            <person name="Lu Y."/>
            <person name="Fan D."/>
            <person name="Liu Y."/>
            <person name="Guan J."/>
            <person name="Zhang Y."/>
            <person name="Yu S."/>
            <person name="Liu X."/>
            <person name="Zhang Y."/>
            <person name="Hong G."/>
            <person name="Han B."/>
            <person name="Choisne N."/>
            <person name="Demange N."/>
            <person name="Orjeda G."/>
            <person name="Samain S."/>
            <person name="Cattolico L."/>
            <person name="Pelletier E."/>
            <person name="Couloux A."/>
            <person name="Segurens B."/>
            <person name="Wincker P."/>
            <person name="D'Hont A."/>
            <person name="Scarpelli C."/>
            <person name="Weissenbach J."/>
            <person name="Salanoubat M."/>
            <person name="Quetier F."/>
            <person name="Yu Y."/>
            <person name="Kim H.R."/>
            <person name="Rambo T."/>
            <person name="Currie J."/>
            <person name="Collura K."/>
            <person name="Luo M."/>
            <person name="Yang T."/>
            <person name="Ammiraju J.S.S."/>
            <person name="Engler F."/>
            <person name="Soderlund C."/>
            <person name="Wing R.A."/>
            <person name="Palmer L.E."/>
            <person name="de la Bastide M."/>
            <person name="Spiegel L."/>
            <person name="Nascimento L."/>
            <person name="Zutavern T."/>
            <person name="O'Shaughnessy A."/>
            <person name="Dike S."/>
            <person name="Dedhia N."/>
            <person name="Preston R."/>
            <person name="Balija V."/>
            <person name="McCombie W.R."/>
            <person name="Chow T."/>
            <person name="Chen H."/>
            <person name="Chung M."/>
            <person name="Chen C."/>
            <person name="Shaw J."/>
            <person name="Wu H."/>
            <person name="Hsiao K."/>
            <person name="Chao Y."/>
            <person name="Chu M."/>
            <person name="Cheng C."/>
            <person name="Hour A."/>
            <person name="Lee P."/>
            <person name="Lin S."/>
            <person name="Lin Y."/>
            <person name="Liou J."/>
            <person name="Liu S."/>
            <person name="Hsing Y."/>
            <person name="Raghuvanshi S."/>
            <person name="Mohanty A."/>
            <person name="Bharti A.K."/>
            <person name="Gaur A."/>
            <person name="Gupta V."/>
            <person name="Kumar D."/>
            <person name="Ravi V."/>
            <person name="Vij S."/>
            <person name="Kapur A."/>
            <person name="Khurana P."/>
            <person name="Khurana P."/>
            <person name="Khurana J.P."/>
            <person name="Tyagi A.K."/>
            <person name="Gaikwad K."/>
            <person name="Singh A."/>
            <person name="Dalal V."/>
            <person name="Srivastava S."/>
            <person name="Dixit A."/>
            <person name="Pal A.K."/>
            <person name="Ghazi I.A."/>
            <person name="Yadav M."/>
            <person name="Pandit A."/>
            <person name="Bhargava A."/>
            <person name="Sureshbabu K."/>
            <person name="Batra K."/>
            <person name="Sharma T.R."/>
            <person name="Mohapatra T."/>
            <person name="Singh N.K."/>
            <person name="Messing J."/>
            <person name="Nelson A.B."/>
            <person name="Fuks G."/>
            <person name="Kavchok S."/>
            <person name="Keizer G."/>
            <person name="Linton E."/>
            <person name="Llaca V."/>
            <person name="Song R."/>
            <person name="Tanyolac B."/>
            <person name="Young S."/>
            <person name="Ho-Il K."/>
            <person name="Hahn J.H."/>
            <person name="Sangsakoo G."/>
            <person name="Vanavichit A."/>
            <person name="de Mattos Luiz.A.T."/>
            <person name="Zimmer P.D."/>
            <person name="Malone G."/>
            <person name="Dellagostin O."/>
            <person name="de Oliveira A.C."/>
            <person name="Bevan M."/>
            <person name="Bancroft I."/>
            <person name="Minx P."/>
            <person name="Cordum H."/>
            <person name="Wilson R."/>
            <person name="Cheng Z."/>
            <person name="Jin W."/>
            <person name="Jiang J."/>
            <person name="Leong S.A."/>
            <person name="Iwama H."/>
            <person name="Gojobori T."/>
            <person name="Itoh T."/>
            <person name="Niimura Y."/>
            <person name="Fujii Y."/>
            <person name="Habara T."/>
            <person name="Sakai H."/>
            <person name="Sato Y."/>
            <person name="Wilson G."/>
            <person name="Kumar K."/>
            <person name="McCouch S."/>
            <person name="Juretic N."/>
            <person name="Hoen D."/>
            <person name="Wright S."/>
            <person name="Bruskiewich R."/>
            <person name="Bureau T."/>
            <person name="Miyao A."/>
            <person name="Hirochika H."/>
            <person name="Nishikawa T."/>
            <person name="Kadowaki K."/>
            <person name="Sugiura M."/>
            <person name="Burr B."/>
            <person name="Sasaki T."/>
        </authorList>
    </citation>
    <scope>NUCLEOTIDE SEQUENCE [LARGE SCALE GENOMIC DNA]</scope>
    <source>
        <strain evidence="3">cv. Nipponbare</strain>
    </source>
</reference>
<name>A0A0P0VSJ4_ORYSJ</name>
<evidence type="ECO:0000313" key="3">
    <source>
        <dbReference type="Proteomes" id="UP000059680"/>
    </source>
</evidence>
<dbReference type="InParanoid" id="A0A0P0VSJ4"/>
<sequence length="97" mass="10074">MPASDWSASRTSVDIGPSPRTSSVIDSLALISSHTFVSDSIAVMFSPRAAGNARQATKTTTAATSRCAAAAISGRQLLLPPQLLDYTDTHRRGGLAS</sequence>
<accession>A0A0P0VSJ4</accession>
<organism evidence="2 3">
    <name type="scientific">Oryza sativa subsp. japonica</name>
    <name type="common">Rice</name>
    <dbReference type="NCBI Taxonomy" id="39947"/>
    <lineage>
        <taxon>Eukaryota</taxon>
        <taxon>Viridiplantae</taxon>
        <taxon>Streptophyta</taxon>
        <taxon>Embryophyta</taxon>
        <taxon>Tracheophyta</taxon>
        <taxon>Spermatophyta</taxon>
        <taxon>Magnoliopsida</taxon>
        <taxon>Liliopsida</taxon>
        <taxon>Poales</taxon>
        <taxon>Poaceae</taxon>
        <taxon>BOP clade</taxon>
        <taxon>Oryzoideae</taxon>
        <taxon>Oryzeae</taxon>
        <taxon>Oryzinae</taxon>
        <taxon>Oryza</taxon>
        <taxon>Oryza sativa</taxon>
    </lineage>
</organism>
<feature type="region of interest" description="Disordered" evidence="1">
    <location>
        <begin position="1"/>
        <end position="20"/>
    </location>
</feature>
<feature type="compositionally biased region" description="Polar residues" evidence="1">
    <location>
        <begin position="1"/>
        <end position="12"/>
    </location>
</feature>
<protein>
    <submittedName>
        <fullName evidence="2">Os03g0128050 protein</fullName>
    </submittedName>
</protein>
<evidence type="ECO:0000313" key="2">
    <source>
        <dbReference type="EMBL" id="BAS82096.1"/>
    </source>
</evidence>
<gene>
    <name evidence="2" type="ordered locus">Os03g0128050</name>
    <name evidence="2" type="ORF">OSNPB_030128050</name>
</gene>
<dbReference type="Proteomes" id="UP000059680">
    <property type="component" value="Chromosome 3"/>
</dbReference>
<reference evidence="2 3" key="2">
    <citation type="journal article" date="2013" name="Plant Cell Physiol.">
        <title>Rice Annotation Project Database (RAP-DB): an integrative and interactive database for rice genomics.</title>
        <authorList>
            <person name="Sakai H."/>
            <person name="Lee S.S."/>
            <person name="Tanaka T."/>
            <person name="Numa H."/>
            <person name="Kim J."/>
            <person name="Kawahara Y."/>
            <person name="Wakimoto H."/>
            <person name="Yang C.C."/>
            <person name="Iwamoto M."/>
            <person name="Abe T."/>
            <person name="Yamada Y."/>
            <person name="Muto A."/>
            <person name="Inokuchi H."/>
            <person name="Ikemura T."/>
            <person name="Matsumoto T."/>
            <person name="Sasaki T."/>
            <person name="Itoh T."/>
        </authorList>
    </citation>
    <scope>NUCLEOTIDE SEQUENCE [LARGE SCALE GENOMIC DNA]</scope>
    <source>
        <strain evidence="3">cv. Nipponbare</strain>
    </source>
</reference>
<dbReference type="PaxDb" id="39947-A0A0P0VSJ4"/>
<keyword evidence="3" id="KW-1185">Reference proteome</keyword>
<dbReference type="EMBL" id="AP014959">
    <property type="protein sequence ID" value="BAS82096.1"/>
    <property type="molecule type" value="Genomic_DNA"/>
</dbReference>
<reference evidence="2 3" key="3">
    <citation type="journal article" date="2013" name="Rice">
        <title>Improvement of the Oryza sativa Nipponbare reference genome using next generation sequence and optical map data.</title>
        <authorList>
            <person name="Kawahara Y."/>
            <person name="de la Bastide M."/>
            <person name="Hamilton J.P."/>
            <person name="Kanamori H."/>
            <person name="McCombie W.R."/>
            <person name="Ouyang S."/>
            <person name="Schwartz D.C."/>
            <person name="Tanaka T."/>
            <person name="Wu J."/>
            <person name="Zhou S."/>
            <person name="Childs K.L."/>
            <person name="Davidson R.M."/>
            <person name="Lin H."/>
            <person name="Quesada-Ocampo L."/>
            <person name="Vaillancourt B."/>
            <person name="Sakai H."/>
            <person name="Lee S.S."/>
            <person name="Kim J."/>
            <person name="Numa H."/>
            <person name="Itoh T."/>
            <person name="Buell C.R."/>
            <person name="Matsumoto T."/>
        </authorList>
    </citation>
    <scope>NUCLEOTIDE SEQUENCE [LARGE SCALE GENOMIC DNA]</scope>
    <source>
        <strain evidence="3">cv. Nipponbare</strain>
    </source>
</reference>
<dbReference type="AlphaFoldDB" id="A0A0P0VSJ4"/>